<evidence type="ECO:0000256" key="1">
    <source>
        <dbReference type="SAM" id="MobiDB-lite"/>
    </source>
</evidence>
<accession>A0A0R0B7R6</accession>
<feature type="compositionally biased region" description="Low complexity" evidence="1">
    <location>
        <begin position="26"/>
        <end position="40"/>
    </location>
</feature>
<evidence type="ECO:0000259" key="2">
    <source>
        <dbReference type="Pfam" id="PF09994"/>
    </source>
</evidence>
<feature type="domain" description="T6SS Phospholipase effector Tle1-like catalytic" evidence="2">
    <location>
        <begin position="74"/>
        <end position="191"/>
    </location>
</feature>
<dbReference type="EMBL" id="LLXV01000043">
    <property type="protein sequence ID" value="KRG49601.1"/>
    <property type="molecule type" value="Genomic_DNA"/>
</dbReference>
<gene>
    <name evidence="3" type="ORF">ARC23_14025</name>
</gene>
<dbReference type="AlphaFoldDB" id="A0A0R0B7R6"/>
<comment type="caution">
    <text evidence="3">The sequence shown here is derived from an EMBL/GenBank/DDBJ whole genome shotgun (WGS) entry which is preliminary data.</text>
</comment>
<dbReference type="PANTHER" id="PTHR33840">
    <property type="match status" value="1"/>
</dbReference>
<keyword evidence="4" id="KW-1185">Reference proteome</keyword>
<dbReference type="PANTHER" id="PTHR33840:SF1">
    <property type="entry name" value="TLE1 PHOSPHOLIPASE DOMAIN-CONTAINING PROTEIN"/>
    <property type="match status" value="1"/>
</dbReference>
<organism evidence="3 4">
    <name type="scientific">Stenotrophomonas beteli</name>
    <dbReference type="NCBI Taxonomy" id="3384461"/>
    <lineage>
        <taxon>Bacteria</taxon>
        <taxon>Pseudomonadati</taxon>
        <taxon>Pseudomonadota</taxon>
        <taxon>Gammaproteobacteria</taxon>
        <taxon>Lysobacterales</taxon>
        <taxon>Lysobacteraceae</taxon>
        <taxon>Stenotrophomonas</taxon>
        <taxon>Stenotrophomonas maltophilia group</taxon>
    </lineage>
</organism>
<name>A0A0R0B7R6_9GAMM</name>
<feature type="domain" description="T6SS Phospholipase effector Tle1-like catalytic" evidence="2">
    <location>
        <begin position="210"/>
        <end position="322"/>
    </location>
</feature>
<dbReference type="InterPro" id="IPR018712">
    <property type="entry name" value="Tle1-like_cat"/>
</dbReference>
<proteinExistence type="predicted"/>
<evidence type="ECO:0000313" key="4">
    <source>
        <dbReference type="Proteomes" id="UP000051757"/>
    </source>
</evidence>
<dbReference type="Proteomes" id="UP000051757">
    <property type="component" value="Unassembled WGS sequence"/>
</dbReference>
<evidence type="ECO:0000313" key="3">
    <source>
        <dbReference type="EMBL" id="KRG49601.1"/>
    </source>
</evidence>
<feature type="compositionally biased region" description="Basic and acidic residues" evidence="1">
    <location>
        <begin position="43"/>
        <end position="52"/>
    </location>
</feature>
<sequence>MTSTDPTAIPGQVDLEPGTPDPVSQAEGTARTARLARGTRPLSDAERRRRQEAMCGTVPDKETATTGCTQSLHLSVFFDGTGNNRDEELAKGEEERALSNIARLFISHKDDTRNIKRQYLAGVGTPCPEVGDSGGLLGLSIGKGGRERIDFALQALDELIDTQPEPMRILVVSVSVFGFSRGAASARAFARDLAARCRRQADGTWLYRERIPLRIGFMGVFDTVCSVWPSLAAAAFNYRNGHTGWAEGVAVPEIVEQSVHMTAAHELRGQFPLDSTREHARYPANTVEIWFPGVHSDVGGGYDPQHQGRRNSIARFALNEMYDMAQAGGVLLHPVSELEPFLKAEFDKQDPELQAVFNAYLQAVRVKRGRMEDVQASHMELLYRWLRVRVARGDQLPSMQRLAAREEALREQVRTLRRRQSQLPSPWGNDNLHLADQGNADKTAEWNRVSDELKARDDELSAVRKQRRGLEKENDTMLGKIVSLRRRRERGATLTMAERVTLESWDNTTLLPPKVEAFFDGYGHDSVAHWFIGNLSQWRVLYFGATKYTPGKVDEKVEAAEAVPG</sequence>
<dbReference type="Pfam" id="PF09994">
    <property type="entry name" value="T6SS_Tle1-like_cat"/>
    <property type="match status" value="2"/>
</dbReference>
<feature type="region of interest" description="Disordered" evidence="1">
    <location>
        <begin position="1"/>
        <end position="66"/>
    </location>
</feature>
<protein>
    <recommendedName>
        <fullName evidence="2">T6SS Phospholipase effector Tle1-like catalytic domain-containing protein</fullName>
    </recommendedName>
</protein>
<reference evidence="3 4" key="1">
    <citation type="journal article" date="2016" name="Front. Microbiol.">
        <title>Genome Sequence of Type Strains of Genus Stenotrophomonas.</title>
        <authorList>
            <person name="Patil P.P."/>
            <person name="Midha S."/>
            <person name="Kumar S."/>
            <person name="Patil P.B."/>
        </authorList>
    </citation>
    <scope>NUCLEOTIDE SEQUENCE [LARGE SCALE GENOMIC DNA]</scope>
    <source>
        <strain evidence="3 4">LMG 978</strain>
    </source>
</reference>
<dbReference type="OrthoDB" id="4378831at2"/>